<sequence length="161" mass="17832">MGNFRSFYDLLYLCYFFFSKNNLRSRIQTKIAFRRQVNRDAWDEATTASSVREVVEEEEENDDDMNEAIFDTATPVRLNSSSDASFLQSCQHGDHLSEAAATLTATLPSSRGANPSMRIAYQPQAKLLRAEASGSSAAKQPRVSAPLVSSTNVSLKEPSAR</sequence>
<protein>
    <submittedName>
        <fullName evidence="2">Uncharacterized protein</fullName>
    </submittedName>
</protein>
<proteinExistence type="predicted"/>
<organism evidence="2 3">
    <name type="scientific">Protopolystoma xenopodis</name>
    <dbReference type="NCBI Taxonomy" id="117903"/>
    <lineage>
        <taxon>Eukaryota</taxon>
        <taxon>Metazoa</taxon>
        <taxon>Spiralia</taxon>
        <taxon>Lophotrochozoa</taxon>
        <taxon>Platyhelminthes</taxon>
        <taxon>Monogenea</taxon>
        <taxon>Polyopisthocotylea</taxon>
        <taxon>Polystomatidea</taxon>
        <taxon>Polystomatidae</taxon>
        <taxon>Protopolystoma</taxon>
    </lineage>
</organism>
<keyword evidence="3" id="KW-1185">Reference proteome</keyword>
<gene>
    <name evidence="2" type="ORF">PXEA_LOCUS37274</name>
</gene>
<name>A0A448XSE5_9PLAT</name>
<feature type="non-terminal residue" evidence="2">
    <location>
        <position position="1"/>
    </location>
</feature>
<reference evidence="2" key="1">
    <citation type="submission" date="2018-11" db="EMBL/GenBank/DDBJ databases">
        <authorList>
            <consortium name="Pathogen Informatics"/>
        </authorList>
    </citation>
    <scope>NUCLEOTIDE SEQUENCE</scope>
</reference>
<accession>A0A448XSE5</accession>
<comment type="caution">
    <text evidence="2">The sequence shown here is derived from an EMBL/GenBank/DDBJ whole genome shotgun (WGS) entry which is preliminary data.</text>
</comment>
<dbReference type="Proteomes" id="UP000784294">
    <property type="component" value="Unassembled WGS sequence"/>
</dbReference>
<evidence type="ECO:0000256" key="1">
    <source>
        <dbReference type="SAM" id="MobiDB-lite"/>
    </source>
</evidence>
<dbReference type="EMBL" id="CAAALY010285779">
    <property type="protein sequence ID" value="VEL43834.1"/>
    <property type="molecule type" value="Genomic_DNA"/>
</dbReference>
<feature type="region of interest" description="Disordered" evidence="1">
    <location>
        <begin position="130"/>
        <end position="161"/>
    </location>
</feature>
<dbReference type="AlphaFoldDB" id="A0A448XSE5"/>
<evidence type="ECO:0000313" key="2">
    <source>
        <dbReference type="EMBL" id="VEL43834.1"/>
    </source>
</evidence>
<evidence type="ECO:0000313" key="3">
    <source>
        <dbReference type="Proteomes" id="UP000784294"/>
    </source>
</evidence>